<gene>
    <name evidence="1" type="ORF">AB6A40_003578</name>
</gene>
<evidence type="ECO:0000313" key="1">
    <source>
        <dbReference type="EMBL" id="MFH4976869.1"/>
    </source>
</evidence>
<accession>A0ABD6EFI3</accession>
<protein>
    <submittedName>
        <fullName evidence="1">Uncharacterized protein</fullName>
    </submittedName>
</protein>
<dbReference type="Proteomes" id="UP001608902">
    <property type="component" value="Unassembled WGS sequence"/>
</dbReference>
<dbReference type="EMBL" id="JBGFUD010001879">
    <property type="protein sequence ID" value="MFH4976869.1"/>
    <property type="molecule type" value="Genomic_DNA"/>
</dbReference>
<keyword evidence="2" id="KW-1185">Reference proteome</keyword>
<comment type="caution">
    <text evidence="1">The sequence shown here is derived from an EMBL/GenBank/DDBJ whole genome shotgun (WGS) entry which is preliminary data.</text>
</comment>
<evidence type="ECO:0000313" key="2">
    <source>
        <dbReference type="Proteomes" id="UP001608902"/>
    </source>
</evidence>
<sequence length="192" mass="21890">MSGGNQQFDILFLNDKYDTIYRFYPQTHITKGDWFIFYEDYHYILGITWSRSPQHVQFKRAPLPGSRIAIRGKLSDMYQFNININNEVGHTKMTITGSPGAHPGTDGFEEDENNVYGYGISVSCSSAYMAIWDDVLFIIEVMKTGIKYYAQGWHLCTFESDHFTPSDVSQITAGGGLTILGYGANTCDYYRY</sequence>
<name>A0ABD6EFI3_9BILA</name>
<proteinExistence type="predicted"/>
<dbReference type="AlphaFoldDB" id="A0ABD6EFI3"/>
<organism evidence="1 2">
    <name type="scientific">Gnathostoma spinigerum</name>
    <dbReference type="NCBI Taxonomy" id="75299"/>
    <lineage>
        <taxon>Eukaryota</taxon>
        <taxon>Metazoa</taxon>
        <taxon>Ecdysozoa</taxon>
        <taxon>Nematoda</taxon>
        <taxon>Chromadorea</taxon>
        <taxon>Rhabditida</taxon>
        <taxon>Spirurina</taxon>
        <taxon>Gnathostomatomorpha</taxon>
        <taxon>Gnathostomatoidea</taxon>
        <taxon>Gnathostomatidae</taxon>
        <taxon>Gnathostoma</taxon>
    </lineage>
</organism>
<reference evidence="1 2" key="1">
    <citation type="submission" date="2024-08" db="EMBL/GenBank/DDBJ databases">
        <title>Gnathostoma spinigerum genome.</title>
        <authorList>
            <person name="Gonzalez-Bertolin B."/>
            <person name="Monzon S."/>
            <person name="Zaballos A."/>
            <person name="Jimenez P."/>
            <person name="Dekumyoy P."/>
            <person name="Varona S."/>
            <person name="Cuesta I."/>
            <person name="Sumanam S."/>
            <person name="Adisakwattana P."/>
            <person name="Gasser R.B."/>
            <person name="Hernandez-Gonzalez A."/>
            <person name="Young N.D."/>
            <person name="Perteguer M.J."/>
        </authorList>
    </citation>
    <scope>NUCLEOTIDE SEQUENCE [LARGE SCALE GENOMIC DNA]</scope>
    <source>
        <strain evidence="1">AL3</strain>
        <tissue evidence="1">Liver</tissue>
    </source>
</reference>